<dbReference type="PROSITE" id="PS50055">
    <property type="entry name" value="TYR_PHOSPHATASE_PTP"/>
    <property type="match status" value="2"/>
</dbReference>
<dbReference type="Pfam" id="PF00102">
    <property type="entry name" value="Y_phosphatase"/>
    <property type="match status" value="2"/>
</dbReference>
<keyword evidence="5" id="KW-0732">Signal</keyword>
<feature type="compositionally biased region" description="Basic and acidic residues" evidence="14">
    <location>
        <begin position="508"/>
        <end position="521"/>
    </location>
</feature>
<evidence type="ECO:0000313" key="20">
    <source>
        <dbReference type="Ensembl" id="ENSMFAP00000025249.2"/>
    </source>
</evidence>
<dbReference type="STRING" id="9541.ENSMFAP00000025249"/>
<evidence type="ECO:0000256" key="9">
    <source>
        <dbReference type="ARBA" id="ARBA00022989"/>
    </source>
</evidence>
<feature type="compositionally biased region" description="Basic and acidic residues" evidence="14">
    <location>
        <begin position="562"/>
        <end position="585"/>
    </location>
</feature>
<evidence type="ECO:0000256" key="3">
    <source>
        <dbReference type="ARBA" id="ARBA00013064"/>
    </source>
</evidence>
<dbReference type="GO" id="GO:0005886">
    <property type="term" value="C:plasma membrane"/>
    <property type="evidence" value="ECO:0007669"/>
    <property type="project" value="UniProtKB-ARBA"/>
</dbReference>
<gene>
    <name evidence="20" type="primary">PTPRG</name>
</gene>
<dbReference type="SUPFAM" id="SSF49265">
    <property type="entry name" value="Fibronectin type III"/>
    <property type="match status" value="1"/>
</dbReference>
<evidence type="ECO:0000256" key="12">
    <source>
        <dbReference type="ARBA" id="ARBA00023180"/>
    </source>
</evidence>
<dbReference type="SMART" id="SM00060">
    <property type="entry name" value="FN3"/>
    <property type="match status" value="1"/>
</dbReference>
<dbReference type="InterPro" id="IPR000387">
    <property type="entry name" value="Tyr_Pase_dom"/>
</dbReference>
<feature type="compositionally biased region" description="Polar residues" evidence="14">
    <location>
        <begin position="544"/>
        <end position="555"/>
    </location>
</feature>
<dbReference type="CDD" id="cd17667">
    <property type="entry name" value="R-PTPc-G-1"/>
    <property type="match status" value="1"/>
</dbReference>
<protein>
    <recommendedName>
        <fullName evidence="3">protein-tyrosine-phosphatase</fullName>
        <ecNumber evidence="3">3.1.3.48</ecNumber>
    </recommendedName>
</protein>
<dbReference type="Pfam" id="PF00194">
    <property type="entry name" value="Carb_anhydrase"/>
    <property type="match status" value="2"/>
</dbReference>
<evidence type="ECO:0000256" key="1">
    <source>
        <dbReference type="ARBA" id="ARBA00004479"/>
    </source>
</evidence>
<comment type="similarity">
    <text evidence="2">Belongs to the protein-tyrosine phosphatase family. Receptor class 5 subfamily.</text>
</comment>
<dbReference type="SUPFAM" id="SSF52799">
    <property type="entry name" value="(Phosphotyrosine protein) phosphatases II"/>
    <property type="match status" value="2"/>
</dbReference>
<proteinExistence type="inferred from homology"/>
<evidence type="ECO:0000259" key="18">
    <source>
        <dbReference type="PROSITE" id="PS50853"/>
    </source>
</evidence>
<name>A0A2K5VK93_MACFA</name>
<sequence length="1346" mass="150726">MNFIRSNRTTPFDFETQFVFLSSHSFHTVAILLKDDYFVSGAGLPGRFKAEKVEFHWGHSNGSAGSEHSIDGRRFPVEVSPRDNSALDPIIHGLKGVVHHEKETFLDPFVLRDLLPASLGSYYRYTGSLTTPPCSEIVEWIVFRRPVPISYHQLEAFYSIFTTEQQDHVKSVEYLRNNFRPQQRLHDRVVSKSAVRDAWNHDVTDFLENPLGTEASKVCSSPPIHMKVQPLNQTALQVSWSQPETIYHPPIMNYMISYSWTKNEDEKEKTFTKDSDKDLKATISHVSPDSLYLFRVQAVCRNDMRSDFSQTMLFQANTTRIFQGTRIVKTGVPTASPASSADMAPISSGSSTWTSSGIPFSFVSMATGMGPSSSGSQATVASVVTSTLLAGLGFGGGGISSFPSTVWPTRLPTAASASKQAARPVLATTEALASPGPDGDSSPTKDSEGTEEGEKDEKSESEDGEREHEEDGEKDSEKKEKSGVTHAAEERNQTEPSPTPSSPNRTAEGGHHTIPGHEQDHTAIPTDQTGGRRDAGPGPDPDAVTSTQVPPTATEEQYAGSDPRRPEMPSKKPVSRGDRFSEDSRFITVNPAEKNTSGMISRPAPGRMEWIIPLIVVSALTFVCLILLIAVLVYWRGCNKIKSKGFPRRFREVPSSGERGEKGSRKCFQTAHFYVEDSNSPRVVPNESIPIIPIPDDMEAIPVKQFVKHIGELYSNNQHGFSEDFEEVQRCTADMNITAEHSNHPENKHKNRYINILAYDHSRVKLRPLPGKDSKHSDYINANYVDGYNKAKAYIATQGPLKSTFEDFWRMIWEQNTGIIVMITNLVEKGRRKCDQYWPTENSEEYGNIIVTLKSTKVHACYTVRRFSVRNTKVKKGQKGNPKGRQNERIVIQYHYTQWPDMGVPEYALPVLTFVRRSSAARMPEMGPVLVHCSAGVGRTGTYIVIDSMLQQIKDKSTVNVLGFLKHIRTQRNYLVQTEEQYIFIHDALLEAILGKETEVSSNQLHSYVNSILIPGVGGKTRLEKQFKLVTQCNAKYVECFSAQKECNKEKNRNSSVVPSERARVGLAPLPGMKGTDYINASYIMGYYRSNEFIITQHPLPHTTKDFWRMIWDHNAQIIVMLPDNQSLAEDEFVYWPSREESMNCEAFTVTLISKDRLCLSNEEQIIIHDFILEATQDDYVLEVRHFQCPKWPNPDAPISSTFELINVIKEEALTRDGPTIVHDEYGAVSAGMLCALTTLSQQLENENAVDVFQVAKMINLMRPGVFTDIVSSVLMCKTCTTSVETQTHSLEQLFSTGGDFPPPRGHLAMSGDFFACHNCKWMASRGYRPEMLLSKPQSTRQPSTP</sequence>
<evidence type="ECO:0000313" key="21">
    <source>
        <dbReference type="Proteomes" id="UP000233100"/>
    </source>
</evidence>
<dbReference type="Bgee" id="ENSMFAG00000044130">
    <property type="expression patterns" value="Expressed in lung and 13 other cell types or tissues"/>
</dbReference>
<keyword evidence="10 15" id="KW-0472">Membrane</keyword>
<dbReference type="PROSITE" id="PS50056">
    <property type="entry name" value="TYR_PHOSPHATASE_2"/>
    <property type="match status" value="1"/>
</dbReference>
<dbReference type="PROSITE" id="PS50853">
    <property type="entry name" value="FN3"/>
    <property type="match status" value="1"/>
</dbReference>
<reference evidence="20 21" key="1">
    <citation type="submission" date="2013-03" db="EMBL/GenBank/DDBJ databases">
        <authorList>
            <person name="Warren W."/>
            <person name="Wilson R.K."/>
        </authorList>
    </citation>
    <scope>NUCLEOTIDE SEQUENCE</scope>
</reference>
<dbReference type="Gene3D" id="3.90.190.10">
    <property type="entry name" value="Protein tyrosine phosphatase superfamily"/>
    <property type="match status" value="2"/>
</dbReference>
<dbReference type="FunFam" id="3.90.190.10:FF:000013">
    <property type="entry name" value="receptor-type tyrosine-protein phosphatase zeta isoform X1"/>
    <property type="match status" value="1"/>
</dbReference>
<dbReference type="InterPro" id="IPR001148">
    <property type="entry name" value="CA_dom"/>
</dbReference>
<dbReference type="PANTHER" id="PTHR19134">
    <property type="entry name" value="RECEPTOR-TYPE TYROSINE-PROTEIN PHOSPHATASE"/>
    <property type="match status" value="1"/>
</dbReference>
<evidence type="ECO:0000256" key="6">
    <source>
        <dbReference type="ARBA" id="ARBA00022737"/>
    </source>
</evidence>
<keyword evidence="21" id="KW-1185">Reference proteome</keyword>
<dbReference type="SMART" id="SM01057">
    <property type="entry name" value="Carb_anhydrase"/>
    <property type="match status" value="1"/>
</dbReference>
<reference evidence="20" key="2">
    <citation type="submission" date="2025-08" db="UniProtKB">
        <authorList>
            <consortium name="Ensembl"/>
        </authorList>
    </citation>
    <scope>IDENTIFICATION</scope>
</reference>
<feature type="compositionally biased region" description="Acidic residues" evidence="14">
    <location>
        <begin position="449"/>
        <end position="464"/>
    </location>
</feature>
<feature type="domain" description="Tyrosine-protein phosphatase" evidence="16">
    <location>
        <begin position="721"/>
        <end position="992"/>
    </location>
</feature>
<dbReference type="InterPro" id="IPR036116">
    <property type="entry name" value="FN3_sf"/>
</dbReference>
<evidence type="ECO:0000259" key="19">
    <source>
        <dbReference type="PROSITE" id="PS51144"/>
    </source>
</evidence>
<evidence type="ECO:0000256" key="10">
    <source>
        <dbReference type="ARBA" id="ARBA00023136"/>
    </source>
</evidence>
<evidence type="ECO:0000259" key="17">
    <source>
        <dbReference type="PROSITE" id="PS50056"/>
    </source>
</evidence>
<evidence type="ECO:0000256" key="15">
    <source>
        <dbReference type="SAM" id="Phobius"/>
    </source>
</evidence>
<dbReference type="InterPro" id="IPR029021">
    <property type="entry name" value="Prot-tyrosine_phosphatase-like"/>
</dbReference>
<keyword evidence="4 15" id="KW-0812">Transmembrane</keyword>
<evidence type="ECO:0000256" key="13">
    <source>
        <dbReference type="ARBA" id="ARBA00051722"/>
    </source>
</evidence>
<evidence type="ECO:0000256" key="4">
    <source>
        <dbReference type="ARBA" id="ARBA00022692"/>
    </source>
</evidence>
<dbReference type="PRINTS" id="PR00700">
    <property type="entry name" value="PRTYPHPHTASE"/>
</dbReference>
<feature type="domain" description="Fibronectin type-III" evidence="18">
    <location>
        <begin position="222"/>
        <end position="321"/>
    </location>
</feature>
<dbReference type="VEuPathDB" id="HostDB:ENSMFAG00000044130"/>
<evidence type="ECO:0000256" key="2">
    <source>
        <dbReference type="ARBA" id="ARBA00006246"/>
    </source>
</evidence>
<evidence type="ECO:0000256" key="5">
    <source>
        <dbReference type="ARBA" id="ARBA00022729"/>
    </source>
</evidence>
<dbReference type="SMART" id="SM00194">
    <property type="entry name" value="PTPc"/>
    <property type="match status" value="2"/>
</dbReference>
<keyword evidence="12" id="KW-0325">Glycoprotein</keyword>
<feature type="domain" description="Alpha-carbonic anhydrase" evidence="19">
    <location>
        <begin position="1"/>
        <end position="194"/>
    </location>
</feature>
<dbReference type="InterPro" id="IPR036398">
    <property type="entry name" value="CA_dom_sf"/>
</dbReference>
<keyword evidence="8" id="KW-0904">Protein phosphatase</keyword>
<dbReference type="GO" id="GO:0005001">
    <property type="term" value="F:transmembrane receptor protein tyrosine phosphatase activity"/>
    <property type="evidence" value="ECO:0007669"/>
    <property type="project" value="UniProtKB-ARBA"/>
</dbReference>
<feature type="domain" description="Tyrosine-protein phosphatase" evidence="16">
    <location>
        <begin position="1023"/>
        <end position="1267"/>
    </location>
</feature>
<dbReference type="EC" id="3.1.3.48" evidence="3"/>
<dbReference type="InterPro" id="IPR016130">
    <property type="entry name" value="Tyr_Pase_AS"/>
</dbReference>
<comment type="subcellular location">
    <subcellularLocation>
        <location evidence="1">Membrane</location>
        <topology evidence="1">Single-pass type I membrane protein</topology>
    </subcellularLocation>
</comment>
<accession>A0A2K5VK93</accession>
<dbReference type="FunFam" id="2.60.40.10:FF:000255">
    <property type="entry name" value="receptor-type tyrosine-protein phosphatase gamma isoform X2"/>
    <property type="match status" value="1"/>
</dbReference>
<dbReference type="InterPro" id="IPR013783">
    <property type="entry name" value="Ig-like_fold"/>
</dbReference>
<dbReference type="GeneTree" id="ENSGT00940000155048"/>
<keyword evidence="11" id="KW-1015">Disulfide bond</keyword>
<dbReference type="PROSITE" id="PS00383">
    <property type="entry name" value="TYR_PHOSPHATASE_1"/>
    <property type="match status" value="1"/>
</dbReference>
<dbReference type="SUPFAM" id="SSF51069">
    <property type="entry name" value="Carbonic anhydrase"/>
    <property type="match status" value="1"/>
</dbReference>
<evidence type="ECO:0000256" key="8">
    <source>
        <dbReference type="ARBA" id="ARBA00022912"/>
    </source>
</evidence>
<dbReference type="SMART" id="SM00404">
    <property type="entry name" value="PTPc_motif"/>
    <property type="match status" value="2"/>
</dbReference>
<keyword evidence="9 15" id="KW-1133">Transmembrane helix</keyword>
<dbReference type="Gene3D" id="2.60.40.10">
    <property type="entry name" value="Immunoglobulins"/>
    <property type="match status" value="1"/>
</dbReference>
<dbReference type="InterPro" id="IPR003595">
    <property type="entry name" value="Tyr_Pase_cat"/>
</dbReference>
<keyword evidence="7" id="KW-0378">Hydrolase</keyword>
<evidence type="ECO:0000256" key="7">
    <source>
        <dbReference type="ARBA" id="ARBA00022801"/>
    </source>
</evidence>
<feature type="region of interest" description="Disordered" evidence="14">
    <location>
        <begin position="334"/>
        <end position="353"/>
    </location>
</feature>
<dbReference type="InterPro" id="IPR003961">
    <property type="entry name" value="FN3_dom"/>
</dbReference>
<evidence type="ECO:0000256" key="14">
    <source>
        <dbReference type="SAM" id="MobiDB-lite"/>
    </source>
</evidence>
<evidence type="ECO:0000256" key="11">
    <source>
        <dbReference type="ARBA" id="ARBA00023157"/>
    </source>
</evidence>
<dbReference type="InterPro" id="IPR000242">
    <property type="entry name" value="PTP_cat"/>
</dbReference>
<feature type="region of interest" description="Disordered" evidence="14">
    <location>
        <begin position="430"/>
        <end position="603"/>
    </location>
</feature>
<dbReference type="Pfam" id="PF00041">
    <property type="entry name" value="fn3"/>
    <property type="match status" value="1"/>
</dbReference>
<comment type="catalytic activity">
    <reaction evidence="13">
        <text>O-phospho-L-tyrosyl-[protein] + H2O = L-tyrosyl-[protein] + phosphate</text>
        <dbReference type="Rhea" id="RHEA:10684"/>
        <dbReference type="Rhea" id="RHEA-COMP:10136"/>
        <dbReference type="Rhea" id="RHEA-COMP:20101"/>
        <dbReference type="ChEBI" id="CHEBI:15377"/>
        <dbReference type="ChEBI" id="CHEBI:43474"/>
        <dbReference type="ChEBI" id="CHEBI:46858"/>
        <dbReference type="ChEBI" id="CHEBI:61978"/>
        <dbReference type="EC" id="3.1.3.48"/>
    </reaction>
</comment>
<feature type="transmembrane region" description="Helical" evidence="15">
    <location>
        <begin position="610"/>
        <end position="635"/>
    </location>
</feature>
<dbReference type="PANTHER" id="PTHR19134:SF468">
    <property type="entry name" value="RECEPTOR-TYPE TYROSINE-PROTEIN PHOSPHATASE GAMMA"/>
    <property type="match status" value="1"/>
</dbReference>
<feature type="compositionally biased region" description="Basic and acidic residues" evidence="14">
    <location>
        <begin position="465"/>
        <end position="493"/>
    </location>
</feature>
<dbReference type="Gene3D" id="3.10.200.10">
    <property type="entry name" value="Alpha carbonic anhydrase"/>
    <property type="match status" value="2"/>
</dbReference>
<keyword evidence="6" id="KW-0677">Repeat</keyword>
<feature type="domain" description="Tyrosine specific protein phosphatases" evidence="17">
    <location>
        <begin position="909"/>
        <end position="983"/>
    </location>
</feature>
<dbReference type="InterPro" id="IPR050348">
    <property type="entry name" value="Protein-Tyr_Phosphatase"/>
</dbReference>
<organism evidence="20 21">
    <name type="scientific">Macaca fascicularis</name>
    <name type="common">Crab-eating macaque</name>
    <name type="synonym">Cynomolgus monkey</name>
    <dbReference type="NCBI Taxonomy" id="9541"/>
    <lineage>
        <taxon>Eukaryota</taxon>
        <taxon>Metazoa</taxon>
        <taxon>Chordata</taxon>
        <taxon>Craniata</taxon>
        <taxon>Vertebrata</taxon>
        <taxon>Euteleostomi</taxon>
        <taxon>Mammalia</taxon>
        <taxon>Eutheria</taxon>
        <taxon>Euarchontoglires</taxon>
        <taxon>Primates</taxon>
        <taxon>Haplorrhini</taxon>
        <taxon>Catarrhini</taxon>
        <taxon>Cercopithecidae</taxon>
        <taxon>Cercopithecinae</taxon>
        <taxon>Macaca</taxon>
    </lineage>
</organism>
<dbReference type="PROSITE" id="PS51144">
    <property type="entry name" value="ALPHA_CA_2"/>
    <property type="match status" value="1"/>
</dbReference>
<evidence type="ECO:0000259" key="16">
    <source>
        <dbReference type="PROSITE" id="PS50055"/>
    </source>
</evidence>
<dbReference type="Ensembl" id="ENSMFAT00000033397.2">
    <property type="protein sequence ID" value="ENSMFAP00000025249.2"/>
    <property type="gene ID" value="ENSMFAG00000044130.2"/>
</dbReference>
<dbReference type="FunFam" id="3.90.190.10:FF:000016">
    <property type="entry name" value="receptor-type tyrosine-protein phosphatase gamma isoform X1"/>
    <property type="match status" value="1"/>
</dbReference>
<dbReference type="Proteomes" id="UP000233100">
    <property type="component" value="Chromosome 2"/>
</dbReference>
<reference evidence="20" key="3">
    <citation type="submission" date="2025-09" db="UniProtKB">
        <authorList>
            <consortium name="Ensembl"/>
        </authorList>
    </citation>
    <scope>IDENTIFICATION</scope>
</reference>
<dbReference type="CDD" id="cd00063">
    <property type="entry name" value="FN3"/>
    <property type="match status" value="1"/>
</dbReference>